<dbReference type="GO" id="GO:0006741">
    <property type="term" value="P:NADP+ biosynthetic process"/>
    <property type="evidence" value="ECO:0007669"/>
    <property type="project" value="TreeGrafter"/>
</dbReference>
<dbReference type="PANTHER" id="PTHR20275:SF0">
    <property type="entry name" value="NAD KINASE"/>
    <property type="match status" value="1"/>
</dbReference>
<dbReference type="PATRIC" id="fig|358396.7.peg.718"/>
<dbReference type="AlphaFoldDB" id="M0LUY2"/>
<dbReference type="Pfam" id="PF20143">
    <property type="entry name" value="NAD_kinase_C"/>
    <property type="match status" value="1"/>
</dbReference>
<proteinExistence type="predicted"/>
<evidence type="ECO:0000313" key="4">
    <source>
        <dbReference type="Proteomes" id="UP000186547"/>
    </source>
</evidence>
<dbReference type="Gene3D" id="2.60.200.30">
    <property type="entry name" value="Probable inorganic polyphosphate/atp-NAD kinase, domain 2"/>
    <property type="match status" value="1"/>
</dbReference>
<dbReference type="EMBL" id="CP019285">
    <property type="protein sequence ID" value="APW99917.1"/>
    <property type="molecule type" value="Genomic_DNA"/>
</dbReference>
<dbReference type="InterPro" id="IPR017437">
    <property type="entry name" value="ATP-NAD_kinase_PpnK-typ_C"/>
</dbReference>
<dbReference type="Proteomes" id="UP000186547">
    <property type="component" value="Chromosome"/>
</dbReference>
<gene>
    <name evidence="2" type="ORF">C445_03528</name>
    <name evidence="1" type="ORF">CHINAEXTREME_20030</name>
</gene>
<dbReference type="EMBL" id="AOLZ01000022">
    <property type="protein sequence ID" value="EMA35895.1"/>
    <property type="molecule type" value="Genomic_DNA"/>
</dbReference>
<reference evidence="1" key="3">
    <citation type="submission" date="2017-01" db="EMBL/GenBank/DDBJ databases">
        <authorList>
            <person name="Mah S.A."/>
            <person name="Swanson W.J."/>
            <person name="Moy G.W."/>
            <person name="Vacquier V.D."/>
        </authorList>
    </citation>
    <scope>NUCLEOTIDE SEQUENCE</scope>
    <source>
        <strain evidence="1">AJ5</strain>
    </source>
</reference>
<organism evidence="2 3">
    <name type="scientific">Natronobacterium lacisalsi AJ5</name>
    <dbReference type="NCBI Taxonomy" id="358396"/>
    <lineage>
        <taxon>Archaea</taxon>
        <taxon>Methanobacteriati</taxon>
        <taxon>Methanobacteriota</taxon>
        <taxon>Stenosarchaea group</taxon>
        <taxon>Halobacteria</taxon>
        <taxon>Halobacteriales</taxon>
        <taxon>Natrialbaceae</taxon>
        <taxon>Natronobacterium</taxon>
    </lineage>
</organism>
<dbReference type="GO" id="GO:0003951">
    <property type="term" value="F:NAD+ kinase activity"/>
    <property type="evidence" value="ECO:0007669"/>
    <property type="project" value="InterPro"/>
</dbReference>
<reference evidence="1 4" key="1">
    <citation type="journal article" date="2011" name="J. Bacteriol.">
        <title>Genome sequence of Halobiforma lacisalsi AJ5, an extremely halophilic archaeon which harbors a bop gene.</title>
        <authorList>
            <person name="Jiang X."/>
            <person name="Wang S."/>
            <person name="Cheng H."/>
            <person name="Huo Y."/>
            <person name="Zhang X."/>
            <person name="Zhu X."/>
            <person name="Han X."/>
            <person name="Ni P."/>
            <person name="Wu M."/>
        </authorList>
    </citation>
    <scope>NUCLEOTIDE SEQUENCE [LARGE SCALE GENOMIC DNA]</scope>
    <source>
        <strain evidence="1 4">AJ5</strain>
    </source>
</reference>
<keyword evidence="2" id="KW-0808">Transferase</keyword>
<evidence type="ECO:0000313" key="1">
    <source>
        <dbReference type="EMBL" id="APW99917.1"/>
    </source>
</evidence>
<dbReference type="GO" id="GO:0019674">
    <property type="term" value="P:NAD+ metabolic process"/>
    <property type="evidence" value="ECO:0007669"/>
    <property type="project" value="InterPro"/>
</dbReference>
<dbReference type="InterPro" id="IPR016064">
    <property type="entry name" value="NAD/diacylglycerol_kinase_sf"/>
</dbReference>
<keyword evidence="2" id="KW-0418">Kinase</keyword>
<dbReference type="KEGG" id="hlc:CHINAEXTREME20030"/>
<dbReference type="SUPFAM" id="SSF111331">
    <property type="entry name" value="NAD kinase/diacylglycerol kinase-like"/>
    <property type="match status" value="1"/>
</dbReference>
<dbReference type="Proteomes" id="UP000011555">
    <property type="component" value="Unassembled WGS sequence"/>
</dbReference>
<reference evidence="2 3" key="2">
    <citation type="journal article" date="2014" name="PLoS Genet.">
        <title>Phylogenetically driven sequencing of extremely halophilic archaea reveals strategies for static and dynamic osmo-response.</title>
        <authorList>
            <person name="Becker E.A."/>
            <person name="Seitzer P.M."/>
            <person name="Tritt A."/>
            <person name="Larsen D."/>
            <person name="Krusor M."/>
            <person name="Yao A.I."/>
            <person name="Wu D."/>
            <person name="Madern D."/>
            <person name="Eisen J.A."/>
            <person name="Darling A.E."/>
            <person name="Facciotti M.T."/>
        </authorList>
    </citation>
    <scope>NUCLEOTIDE SEQUENCE [LARGE SCALE GENOMIC DNA]</scope>
    <source>
        <strain evidence="2 3">AJ5</strain>
    </source>
</reference>
<evidence type="ECO:0000313" key="3">
    <source>
        <dbReference type="Proteomes" id="UP000011555"/>
    </source>
</evidence>
<accession>M0LUY2</accession>
<dbReference type="STRING" id="358396.CHINAEXTREME_20030"/>
<protein>
    <submittedName>
        <fullName evidence="1">ATP-NAD kinase</fullName>
    </submittedName>
    <submittedName>
        <fullName evidence="2">ATP-NAD/AcoX kinase</fullName>
    </submittedName>
</protein>
<dbReference type="eggNOG" id="arCOG01348">
    <property type="taxonomic scope" value="Archaea"/>
</dbReference>
<keyword evidence="3" id="KW-1185">Reference proteome</keyword>
<name>M0LUY2_NATLA</name>
<dbReference type="PANTHER" id="PTHR20275">
    <property type="entry name" value="NAD KINASE"/>
    <property type="match status" value="1"/>
</dbReference>
<dbReference type="RefSeq" id="WP_007140451.1">
    <property type="nucleotide sequence ID" value="NZ_AOLZ01000022.1"/>
</dbReference>
<evidence type="ECO:0000313" key="2">
    <source>
        <dbReference type="EMBL" id="EMA35895.1"/>
    </source>
</evidence>
<dbReference type="GeneID" id="30923464"/>
<sequence>MDAAQWLADDEPIVGVVDPGTDAASPSGTDIAATIEATVPDLGGSIAAESVAEILSGDPSLFVAIGETGLIAVARRAPDVPVLPVGSVPGIESVAETDVADAFTALADGDAIERRRPLLGVAGPGTDDRRRALFDVTLVTNEPARISEYAVESRDDAVAQFRADGVVVATPAGSHGYASAVDAPRLSPAIDAVAVAPIAPFTTATRRWVLPHSDLVLSVERDEGDVRLLADGEPIDTVLPGERAVVDADGRLTTIVVPGISTRA</sequence>